<evidence type="ECO:0000256" key="1">
    <source>
        <dbReference type="ARBA" id="ARBA00008645"/>
    </source>
</evidence>
<dbReference type="OrthoDB" id="8119704at2759"/>
<dbReference type="Pfam" id="PF00561">
    <property type="entry name" value="Abhydrolase_1"/>
    <property type="match status" value="1"/>
</dbReference>
<dbReference type="InterPro" id="IPR029058">
    <property type="entry name" value="AB_hydrolase_fold"/>
</dbReference>
<dbReference type="GO" id="GO:0052689">
    <property type="term" value="F:carboxylic ester hydrolase activity"/>
    <property type="evidence" value="ECO:0007669"/>
    <property type="project" value="TreeGrafter"/>
</dbReference>
<dbReference type="GO" id="GO:0005739">
    <property type="term" value="C:mitochondrion"/>
    <property type="evidence" value="ECO:0007669"/>
    <property type="project" value="TreeGrafter"/>
</dbReference>
<evidence type="ECO:0000313" key="5">
    <source>
        <dbReference type="Proteomes" id="UP000236544"/>
    </source>
</evidence>
<organism evidence="4 5">
    <name type="scientific">Lachancea quebecensis</name>
    <dbReference type="NCBI Taxonomy" id="1654605"/>
    <lineage>
        <taxon>Eukaryota</taxon>
        <taxon>Fungi</taxon>
        <taxon>Dikarya</taxon>
        <taxon>Ascomycota</taxon>
        <taxon>Saccharomycotina</taxon>
        <taxon>Saccharomycetes</taxon>
        <taxon>Saccharomycetales</taxon>
        <taxon>Saccharomycetaceae</taxon>
        <taxon>Lachancea</taxon>
    </lineage>
</organism>
<reference evidence="5" key="1">
    <citation type="submission" date="2015-10" db="EMBL/GenBank/DDBJ databases">
        <authorList>
            <person name="Devillers H."/>
        </authorList>
    </citation>
    <scope>NUCLEOTIDE SEQUENCE [LARGE SCALE GENOMIC DNA]</scope>
</reference>
<feature type="domain" description="AB hydrolase-1" evidence="3">
    <location>
        <begin position="34"/>
        <end position="296"/>
    </location>
</feature>
<keyword evidence="2" id="KW-0378">Hydrolase</keyword>
<dbReference type="Gene3D" id="3.40.50.1820">
    <property type="entry name" value="alpha/beta hydrolase"/>
    <property type="match status" value="1"/>
</dbReference>
<dbReference type="Proteomes" id="UP000236544">
    <property type="component" value="Unassembled WGS sequence"/>
</dbReference>
<dbReference type="PANTHER" id="PTHR46118">
    <property type="entry name" value="PROTEIN ABHD11"/>
    <property type="match status" value="1"/>
</dbReference>
<sequence>MSVKKLVHEKLPYKAIVDLAYTHFKSPDPSTQRPAIVTLHGLFGSGKTFGSVGRKLSKDLGTEVYNLDLRNHGKSEVARPYDYLTMAGDVVKFLEDKIGPEKPVSLVGFSMGGKVGLLTSLSRAVNVHKCVSIDMPPYTVKDLGTDVEQNYCKILEFCNRKIKVEKGDRGWKDKVVKIFREIPANKNAGAALYFSQGFTQLKANNRPFDPALDFDPYIDYKFPLIEMTDLLDQIKCWPAEADRSRGGYRQRSDIPVLFMKGLKSPMIENSYEKLGVTFPNYEVQEFNTGHVLITEAPHEFYESCLAFLSA</sequence>
<name>A0A0P1KSY1_9SACH</name>
<dbReference type="EMBL" id="LN890573">
    <property type="protein sequence ID" value="CUS22880.1"/>
    <property type="molecule type" value="Genomic_DNA"/>
</dbReference>
<protein>
    <submittedName>
        <fullName evidence="4">LAQU0S07e02234g1_1</fullName>
    </submittedName>
</protein>
<evidence type="ECO:0000259" key="3">
    <source>
        <dbReference type="Pfam" id="PF00561"/>
    </source>
</evidence>
<dbReference type="PANTHER" id="PTHR46118:SF4">
    <property type="entry name" value="PROTEIN ABHD11"/>
    <property type="match status" value="1"/>
</dbReference>
<proteinExistence type="inferred from homology"/>
<comment type="similarity">
    <text evidence="1">Belongs to the AB hydrolase superfamily.</text>
</comment>
<dbReference type="InterPro" id="IPR000073">
    <property type="entry name" value="AB_hydrolase_1"/>
</dbReference>
<keyword evidence="5" id="KW-1185">Reference proteome</keyword>
<dbReference type="SUPFAM" id="SSF53474">
    <property type="entry name" value="alpha/beta-Hydrolases"/>
    <property type="match status" value="1"/>
</dbReference>
<gene>
    <name evidence="4" type="ORF">LAQU0_S07e02234g</name>
</gene>
<evidence type="ECO:0000313" key="4">
    <source>
        <dbReference type="EMBL" id="CUS22880.1"/>
    </source>
</evidence>
<accession>A0A0P1KSY1</accession>
<dbReference type="AlphaFoldDB" id="A0A0P1KSY1"/>
<evidence type="ECO:0000256" key="2">
    <source>
        <dbReference type="ARBA" id="ARBA00022801"/>
    </source>
</evidence>